<feature type="region of interest" description="Disordered" evidence="1">
    <location>
        <begin position="53"/>
        <end position="72"/>
    </location>
</feature>
<feature type="non-terminal residue" evidence="2">
    <location>
        <position position="1"/>
    </location>
</feature>
<dbReference type="EMBL" id="GETE01000917">
    <property type="protein sequence ID" value="JAT78861.1"/>
    <property type="molecule type" value="Transcribed_RNA"/>
</dbReference>
<evidence type="ECO:0000313" key="2">
    <source>
        <dbReference type="EMBL" id="JAT78861.1"/>
    </source>
</evidence>
<feature type="compositionally biased region" description="Polar residues" evidence="1">
    <location>
        <begin position="54"/>
        <end position="72"/>
    </location>
</feature>
<protein>
    <submittedName>
        <fullName evidence="2">Uncharacterized protein</fullName>
    </submittedName>
</protein>
<dbReference type="AlphaFoldDB" id="A0A1D2AID9"/>
<reference evidence="2" key="1">
    <citation type="submission" date="2016-07" db="EMBL/GenBank/DDBJ databases">
        <title>Salivary Glands transcriptome analysis on engorged females of Ornithodoros brasiliensis (Acari:Argasidae).</title>
        <authorList>
            <person name="Simons S.M."/>
            <person name="Carvalho E."/>
            <person name="Junqueira-de-Azevedo I."/>
            <person name="Ho P.L."/>
            <person name="Giovanni D."/>
            <person name="Mendonca R."/>
            <person name="Onofrio V."/>
            <person name="Landulfo G."/>
            <person name="Ramirez D."/>
            <person name="Barros-Battesti D."/>
        </authorList>
    </citation>
    <scope>NUCLEOTIDE SEQUENCE</scope>
    <source>
        <strain evidence="2">Female</strain>
        <tissue evidence="2">Salivary gland</tissue>
    </source>
</reference>
<accession>A0A1D2AID9</accession>
<evidence type="ECO:0000256" key="1">
    <source>
        <dbReference type="SAM" id="MobiDB-lite"/>
    </source>
</evidence>
<sequence>WPYSRQLRRALSCFVVYHWSSKTEAGMQITCIQPMLERLGIEFCGFVLTRPPFSHTSGTGSRQKTSTEPCNS</sequence>
<organism evidence="2">
    <name type="scientific">Ornithodoros brasiliensis</name>
    <name type="common">Mouro tick</name>
    <dbReference type="NCBI Taxonomy" id="888526"/>
    <lineage>
        <taxon>Eukaryota</taxon>
        <taxon>Metazoa</taxon>
        <taxon>Ecdysozoa</taxon>
        <taxon>Arthropoda</taxon>
        <taxon>Chelicerata</taxon>
        <taxon>Arachnida</taxon>
        <taxon>Acari</taxon>
        <taxon>Parasitiformes</taxon>
        <taxon>Ixodida</taxon>
        <taxon>Ixodoidea</taxon>
        <taxon>Argasidae</taxon>
        <taxon>Ornithodorinae</taxon>
        <taxon>Ornithodoros</taxon>
    </lineage>
</organism>
<proteinExistence type="predicted"/>
<name>A0A1D2AID9_ORNBR</name>